<feature type="domain" description="HTH cro/C1-type" evidence="2">
    <location>
        <begin position="21"/>
        <end position="74"/>
    </location>
</feature>
<name>A0A7K3QZ37_9ACTN</name>
<protein>
    <submittedName>
        <fullName evidence="3">Helix-turn-helix domain-containing protein</fullName>
    </submittedName>
</protein>
<gene>
    <name evidence="3" type="ORF">G3I21_26035</name>
</gene>
<dbReference type="PROSITE" id="PS50943">
    <property type="entry name" value="HTH_CROC1"/>
    <property type="match status" value="1"/>
</dbReference>
<evidence type="ECO:0000313" key="3">
    <source>
        <dbReference type="EMBL" id="NEB95096.1"/>
    </source>
</evidence>
<evidence type="ECO:0000259" key="2">
    <source>
        <dbReference type="PROSITE" id="PS50943"/>
    </source>
</evidence>
<dbReference type="GO" id="GO:0003677">
    <property type="term" value="F:DNA binding"/>
    <property type="evidence" value="ECO:0007669"/>
    <property type="project" value="InterPro"/>
</dbReference>
<sequence length="277" mass="30760">MLNRKELEPENSPEAAFGKRLRTSRDERGWTQDELGERMGYSGTHISAVETGRRPPTPHFAASADKAFGTGDEFDRQGRAVRNTGLLEGFPEYVPHEKRAVEIRLFELGIMPGLLQTPEYASAITTGAVRRGAITEQQAEERLTLLMTRQAALKRTPGPMIHVVLDESCLLRKVGSPEVMAEQLSSLIRFAELPSTVLQVAPYELGERRSFDLPINLLTLADRTHLAYAESSHRGQLVRETTFVLPALTAYHQLQAEALGQATSVAMIEKLRKGTLQ</sequence>
<proteinExistence type="predicted"/>
<dbReference type="RefSeq" id="WP_164193427.1">
    <property type="nucleotide sequence ID" value="NZ_JAAGMR010000294.1"/>
</dbReference>
<dbReference type="CDD" id="cd00093">
    <property type="entry name" value="HTH_XRE"/>
    <property type="match status" value="1"/>
</dbReference>
<evidence type="ECO:0000256" key="1">
    <source>
        <dbReference type="SAM" id="MobiDB-lite"/>
    </source>
</evidence>
<dbReference type="InterPro" id="IPR043917">
    <property type="entry name" value="DUF5753"/>
</dbReference>
<dbReference type="InterPro" id="IPR010982">
    <property type="entry name" value="Lambda_DNA-bd_dom_sf"/>
</dbReference>
<dbReference type="EMBL" id="JAAGMR010000294">
    <property type="protein sequence ID" value="NEB95096.1"/>
    <property type="molecule type" value="Genomic_DNA"/>
</dbReference>
<organism evidence="3 4">
    <name type="scientific">Streptomyces bauhiniae</name>
    <dbReference type="NCBI Taxonomy" id="2340725"/>
    <lineage>
        <taxon>Bacteria</taxon>
        <taxon>Bacillati</taxon>
        <taxon>Actinomycetota</taxon>
        <taxon>Actinomycetes</taxon>
        <taxon>Kitasatosporales</taxon>
        <taxon>Streptomycetaceae</taxon>
        <taxon>Streptomyces</taxon>
    </lineage>
</organism>
<dbReference type="AlphaFoldDB" id="A0A7K3QZ37"/>
<dbReference type="Pfam" id="PF19054">
    <property type="entry name" value="DUF5753"/>
    <property type="match status" value="1"/>
</dbReference>
<dbReference type="SUPFAM" id="SSF47413">
    <property type="entry name" value="lambda repressor-like DNA-binding domains"/>
    <property type="match status" value="1"/>
</dbReference>
<dbReference type="Proteomes" id="UP000470520">
    <property type="component" value="Unassembled WGS sequence"/>
</dbReference>
<dbReference type="Gene3D" id="1.10.260.40">
    <property type="entry name" value="lambda repressor-like DNA-binding domains"/>
    <property type="match status" value="1"/>
</dbReference>
<feature type="compositionally biased region" description="Basic and acidic residues" evidence="1">
    <location>
        <begin position="23"/>
        <end position="36"/>
    </location>
</feature>
<dbReference type="SMART" id="SM00530">
    <property type="entry name" value="HTH_XRE"/>
    <property type="match status" value="1"/>
</dbReference>
<feature type="region of interest" description="Disordered" evidence="1">
    <location>
        <begin position="1"/>
        <end position="36"/>
    </location>
</feature>
<dbReference type="Pfam" id="PF13560">
    <property type="entry name" value="HTH_31"/>
    <property type="match status" value="1"/>
</dbReference>
<dbReference type="InterPro" id="IPR001387">
    <property type="entry name" value="Cro/C1-type_HTH"/>
</dbReference>
<comment type="caution">
    <text evidence="3">The sequence shown here is derived from an EMBL/GenBank/DDBJ whole genome shotgun (WGS) entry which is preliminary data.</text>
</comment>
<evidence type="ECO:0000313" key="4">
    <source>
        <dbReference type="Proteomes" id="UP000470520"/>
    </source>
</evidence>
<accession>A0A7K3QZ37</accession>
<reference evidence="3 4" key="1">
    <citation type="submission" date="2020-01" db="EMBL/GenBank/DDBJ databases">
        <title>Insect and environment-associated Actinomycetes.</title>
        <authorList>
            <person name="Currrie C."/>
            <person name="Chevrette M."/>
            <person name="Carlson C."/>
            <person name="Stubbendieck R."/>
            <person name="Wendt-Pienkowski E."/>
        </authorList>
    </citation>
    <scope>NUCLEOTIDE SEQUENCE [LARGE SCALE GENOMIC DNA]</scope>
    <source>
        <strain evidence="3 4">SID7754</strain>
    </source>
</reference>